<evidence type="ECO:0000313" key="1">
    <source>
        <dbReference type="EMBL" id="VCX43353.1"/>
    </source>
</evidence>
<dbReference type="Proteomes" id="UP000269945">
    <property type="component" value="Unassembled WGS sequence"/>
</dbReference>
<accession>A0A9X9ME37</accession>
<feature type="non-terminal residue" evidence="1">
    <location>
        <position position="97"/>
    </location>
</feature>
<evidence type="ECO:0000313" key="2">
    <source>
        <dbReference type="Proteomes" id="UP000269945"/>
    </source>
</evidence>
<proteinExistence type="predicted"/>
<organism evidence="1 2">
    <name type="scientific">Gulo gulo</name>
    <name type="common">Wolverine</name>
    <name type="synonym">Gluton</name>
    <dbReference type="NCBI Taxonomy" id="48420"/>
    <lineage>
        <taxon>Eukaryota</taxon>
        <taxon>Metazoa</taxon>
        <taxon>Chordata</taxon>
        <taxon>Craniata</taxon>
        <taxon>Vertebrata</taxon>
        <taxon>Euteleostomi</taxon>
        <taxon>Mammalia</taxon>
        <taxon>Eutheria</taxon>
        <taxon>Laurasiatheria</taxon>
        <taxon>Carnivora</taxon>
        <taxon>Caniformia</taxon>
        <taxon>Musteloidea</taxon>
        <taxon>Mustelidae</taxon>
        <taxon>Guloninae</taxon>
        <taxon>Gulo</taxon>
    </lineage>
</organism>
<comment type="caution">
    <text evidence="1">The sequence shown here is derived from an EMBL/GenBank/DDBJ whole genome shotgun (WGS) entry which is preliminary data.</text>
</comment>
<protein>
    <submittedName>
        <fullName evidence="1">Uncharacterized protein</fullName>
    </submittedName>
</protein>
<gene>
    <name evidence="1" type="ORF">BN2614_LOCUS2</name>
</gene>
<reference evidence="1 2" key="1">
    <citation type="submission" date="2018-10" db="EMBL/GenBank/DDBJ databases">
        <authorList>
            <person name="Ekblom R."/>
            <person name="Jareborg N."/>
        </authorList>
    </citation>
    <scope>NUCLEOTIDE SEQUENCE [LARGE SCALE GENOMIC DNA]</scope>
    <source>
        <tissue evidence="1">Muscle</tissue>
    </source>
</reference>
<dbReference type="AlphaFoldDB" id="A0A9X9ME37"/>
<name>A0A9X9ME37_GULGU</name>
<keyword evidence="2" id="KW-1185">Reference proteome</keyword>
<sequence length="97" mass="10011">TARAVPSSNRTLRFSHWPGLGVPGSLGLRELGLCAPLPGECVGARESQALIAGCGASTSQALIAWRGILLSGEGPNPSLSQTPCILRRDDGSGTKTW</sequence>
<feature type="non-terminal residue" evidence="1">
    <location>
        <position position="1"/>
    </location>
</feature>
<dbReference type="EMBL" id="CYRY02047357">
    <property type="protein sequence ID" value="VCX43353.1"/>
    <property type="molecule type" value="Genomic_DNA"/>
</dbReference>